<proteinExistence type="predicted"/>
<feature type="transmembrane region" description="Helical" evidence="6">
    <location>
        <begin position="283"/>
        <end position="300"/>
    </location>
</feature>
<dbReference type="PANTHER" id="PTHR30250">
    <property type="entry name" value="PST FAMILY PREDICTED COLANIC ACID TRANSPORTER"/>
    <property type="match status" value="1"/>
</dbReference>
<name>A0A7V4XTV1_9BACT</name>
<feature type="transmembrane region" description="Helical" evidence="6">
    <location>
        <begin position="161"/>
        <end position="182"/>
    </location>
</feature>
<dbReference type="InterPro" id="IPR050833">
    <property type="entry name" value="Poly_Biosynth_Transport"/>
</dbReference>
<feature type="transmembrane region" description="Helical" evidence="6">
    <location>
        <begin position="474"/>
        <end position="492"/>
    </location>
</feature>
<evidence type="ECO:0000256" key="6">
    <source>
        <dbReference type="SAM" id="Phobius"/>
    </source>
</evidence>
<feature type="transmembrane region" description="Helical" evidence="6">
    <location>
        <begin position="53"/>
        <end position="71"/>
    </location>
</feature>
<dbReference type="AlphaFoldDB" id="A0A7V4XTV1"/>
<feature type="transmembrane region" description="Helical" evidence="6">
    <location>
        <begin position="512"/>
        <end position="533"/>
    </location>
</feature>
<evidence type="ECO:0000256" key="3">
    <source>
        <dbReference type="ARBA" id="ARBA00022692"/>
    </source>
</evidence>
<evidence type="ECO:0000313" key="7">
    <source>
        <dbReference type="EMBL" id="HGY95006.1"/>
    </source>
</evidence>
<feature type="transmembrane region" description="Helical" evidence="6">
    <location>
        <begin position="77"/>
        <end position="100"/>
    </location>
</feature>
<dbReference type="GO" id="GO:0005886">
    <property type="term" value="C:plasma membrane"/>
    <property type="evidence" value="ECO:0007669"/>
    <property type="project" value="UniProtKB-SubCell"/>
</dbReference>
<comment type="caution">
    <text evidence="7">The sequence shown here is derived from an EMBL/GenBank/DDBJ whole genome shotgun (WGS) entry which is preliminary data.</text>
</comment>
<accession>A0A7V4XTV1</accession>
<protein>
    <recommendedName>
        <fullName evidence="8">Polysaccharide biosynthesis protein</fullName>
    </recommendedName>
</protein>
<sequence length="566" mass="62011">MSQHPEQSPREIETLQQDEMLPEPATAAAMQSETASVHSTVRRNVSATMLARVGYMVTRILIPPFVLARIGLDAYGIWSMVFILVSYVGISTLGISNVYIKYVAEFNARREYDRINSLLSTGLALTLPMCSAIFVAIFFGWPWIAPFLHLPAAHAQDGRDAVLIVLGVFLASISLNAFSDTLTGMQEIAAAQTFWTLGYLVEFAAVFTLVGLGFGLRGLAEAYLLRVLVNDGLSMWWAWRRLPWLRLSPRRIRREVVGYVLHFGGMVQLQSMLSILLASIEKVIALFTVGLAATGLFDIAKKWPSSIQTLPMAFFGAFLPAASHLDAHASPAEQRAVLRDFYLRGSRYSNLCTSYFCGLMAAVPGAILAVWLGPKNPYIAQLTVLFLLFTLGTQMHLLTGPGTSILRGMGRVYDEFFYSVPNLLLLCLLVPASRLITGRWTTFAIGVAVFCATAGASCVLLARVQRVLGFRFWPYARMVLLPSVIFYAAGFALRVPVNALVARFGRWPGMGILIAAGLVYTALSGLLLDRFVFHPEERRMARQSIRRALSAAGLHASGAAAGGEAL</sequence>
<evidence type="ECO:0000256" key="2">
    <source>
        <dbReference type="ARBA" id="ARBA00022475"/>
    </source>
</evidence>
<keyword evidence="2" id="KW-1003">Cell membrane</keyword>
<evidence type="ECO:0000256" key="4">
    <source>
        <dbReference type="ARBA" id="ARBA00022989"/>
    </source>
</evidence>
<dbReference type="EMBL" id="DTKL01000062">
    <property type="protein sequence ID" value="HGY95006.1"/>
    <property type="molecule type" value="Genomic_DNA"/>
</dbReference>
<keyword evidence="5 6" id="KW-0472">Membrane</keyword>
<keyword evidence="3 6" id="KW-0812">Transmembrane</keyword>
<feature type="transmembrane region" description="Helical" evidence="6">
    <location>
        <begin position="378"/>
        <end position="395"/>
    </location>
</feature>
<evidence type="ECO:0008006" key="8">
    <source>
        <dbReference type="Google" id="ProtNLM"/>
    </source>
</evidence>
<keyword evidence="4 6" id="KW-1133">Transmembrane helix</keyword>
<evidence type="ECO:0000256" key="1">
    <source>
        <dbReference type="ARBA" id="ARBA00004651"/>
    </source>
</evidence>
<comment type="subcellular location">
    <subcellularLocation>
        <location evidence="1">Cell membrane</location>
        <topology evidence="1">Multi-pass membrane protein</topology>
    </subcellularLocation>
</comment>
<feature type="transmembrane region" description="Helical" evidence="6">
    <location>
        <begin position="121"/>
        <end position="141"/>
    </location>
</feature>
<organism evidence="7">
    <name type="scientific">Acidobacterium capsulatum</name>
    <dbReference type="NCBI Taxonomy" id="33075"/>
    <lineage>
        <taxon>Bacteria</taxon>
        <taxon>Pseudomonadati</taxon>
        <taxon>Acidobacteriota</taxon>
        <taxon>Terriglobia</taxon>
        <taxon>Terriglobales</taxon>
        <taxon>Acidobacteriaceae</taxon>
        <taxon>Acidobacterium</taxon>
    </lineage>
</organism>
<feature type="transmembrane region" description="Helical" evidence="6">
    <location>
        <begin position="442"/>
        <end position="462"/>
    </location>
</feature>
<feature type="transmembrane region" description="Helical" evidence="6">
    <location>
        <begin position="194"/>
        <end position="216"/>
    </location>
</feature>
<reference evidence="7" key="1">
    <citation type="journal article" date="2020" name="mSystems">
        <title>Genome- and Community-Level Interaction Insights into Carbon Utilization and Element Cycling Functions of Hydrothermarchaeota in Hydrothermal Sediment.</title>
        <authorList>
            <person name="Zhou Z."/>
            <person name="Liu Y."/>
            <person name="Xu W."/>
            <person name="Pan J."/>
            <person name="Luo Z.H."/>
            <person name="Li M."/>
        </authorList>
    </citation>
    <scope>NUCLEOTIDE SEQUENCE [LARGE SCALE GENOMIC DNA]</scope>
    <source>
        <strain evidence="7">SpSt-855</strain>
    </source>
</reference>
<feature type="transmembrane region" description="Helical" evidence="6">
    <location>
        <begin position="416"/>
        <end position="436"/>
    </location>
</feature>
<evidence type="ECO:0000256" key="5">
    <source>
        <dbReference type="ARBA" id="ARBA00023136"/>
    </source>
</evidence>
<gene>
    <name evidence="7" type="ORF">ENW50_10050</name>
</gene>
<feature type="transmembrane region" description="Helical" evidence="6">
    <location>
        <begin position="348"/>
        <end position="372"/>
    </location>
</feature>
<dbReference type="PANTHER" id="PTHR30250:SF26">
    <property type="entry name" value="PSMA PROTEIN"/>
    <property type="match status" value="1"/>
</dbReference>